<proteinExistence type="inferred from homology"/>
<dbReference type="GO" id="GO:0031122">
    <property type="term" value="P:cytoplasmic microtubule organization"/>
    <property type="evidence" value="ECO:0007669"/>
    <property type="project" value="TreeGrafter"/>
</dbReference>
<keyword evidence="2" id="KW-0175">Coiled coil</keyword>
<name>A0AAV4BFU4_9GAST</name>
<dbReference type="GO" id="GO:0007020">
    <property type="term" value="P:microtubule nucleation"/>
    <property type="evidence" value="ECO:0007669"/>
    <property type="project" value="TreeGrafter"/>
</dbReference>
<keyword evidence="5" id="KW-1185">Reference proteome</keyword>
<organism evidence="4 5">
    <name type="scientific">Plakobranchus ocellatus</name>
    <dbReference type="NCBI Taxonomy" id="259542"/>
    <lineage>
        <taxon>Eukaryota</taxon>
        <taxon>Metazoa</taxon>
        <taxon>Spiralia</taxon>
        <taxon>Lophotrochozoa</taxon>
        <taxon>Mollusca</taxon>
        <taxon>Gastropoda</taxon>
        <taxon>Heterobranchia</taxon>
        <taxon>Euthyneura</taxon>
        <taxon>Panpulmonata</taxon>
        <taxon>Sacoglossa</taxon>
        <taxon>Placobranchoidea</taxon>
        <taxon>Plakobranchidae</taxon>
        <taxon>Plakobranchus</taxon>
    </lineage>
</organism>
<feature type="compositionally biased region" description="Polar residues" evidence="3">
    <location>
        <begin position="229"/>
        <end position="248"/>
    </location>
</feature>
<reference evidence="4 5" key="1">
    <citation type="journal article" date="2021" name="Elife">
        <title>Chloroplast acquisition without the gene transfer in kleptoplastic sea slugs, Plakobranchus ocellatus.</title>
        <authorList>
            <person name="Maeda T."/>
            <person name="Takahashi S."/>
            <person name="Yoshida T."/>
            <person name="Shimamura S."/>
            <person name="Takaki Y."/>
            <person name="Nagai Y."/>
            <person name="Toyoda A."/>
            <person name="Suzuki Y."/>
            <person name="Arimoto A."/>
            <person name="Ishii H."/>
            <person name="Satoh N."/>
            <person name="Nishiyama T."/>
            <person name="Hasebe M."/>
            <person name="Maruyama T."/>
            <person name="Minagawa J."/>
            <person name="Obokata J."/>
            <person name="Shigenobu S."/>
        </authorList>
    </citation>
    <scope>NUCLEOTIDE SEQUENCE [LARGE SCALE GENOMIC DNA]</scope>
</reference>
<feature type="region of interest" description="Disordered" evidence="3">
    <location>
        <begin position="72"/>
        <end position="159"/>
    </location>
</feature>
<dbReference type="Proteomes" id="UP000735302">
    <property type="component" value="Unassembled WGS sequence"/>
</dbReference>
<evidence type="ECO:0000256" key="3">
    <source>
        <dbReference type="SAM" id="MobiDB-lite"/>
    </source>
</evidence>
<dbReference type="InterPro" id="IPR026179">
    <property type="entry name" value="Slain"/>
</dbReference>
<protein>
    <submittedName>
        <fullName evidence="4">Uncharacterized protein</fullName>
    </submittedName>
</protein>
<comment type="similarity">
    <text evidence="1">Belongs to the SLAIN motif-containing family.</text>
</comment>
<dbReference type="Pfam" id="PF15301">
    <property type="entry name" value="SLAIN"/>
    <property type="match status" value="1"/>
</dbReference>
<feature type="compositionally biased region" description="Polar residues" evidence="3">
    <location>
        <begin position="314"/>
        <end position="338"/>
    </location>
</feature>
<evidence type="ECO:0000313" key="5">
    <source>
        <dbReference type="Proteomes" id="UP000735302"/>
    </source>
</evidence>
<sequence>MQHPKGFPVRPRILFKVISGFGLYSPTNTSGTQISEESLLSWVRQDLDNPSQEVASTRRALLNKLDEAARMRHSSSSPLIGSQALSSKSTSALSRSAEDSGAHTPPRNGGHGRPGFVTPAQRIPAVNSGTFTRPKRPAATTAVHGPMHGEGDQPQQSMEGSYYLGDAADISDIENLAKQQEANLRQNLTPANRKALRTKQTLLDGENEPRLSPSRFDLEGSYLSKHRGSQSSEHSTPPDSPHQGNQNLHIYNACSKDSQILRSDNLPTLHDSLQRRPHNSSDSSLEHNSVHSANSDEGNNRHYQSKLAPEAHRGSTSGRSMLPPSTSSNYRNAPQQSRRALPSGLANQQQRGSSPNNRGSGMSYPNASQRQQQRGVSPQRPSTAHSELQEQKRGVSPQRSSGLPMPRRQIMKPGSMAARSSLPTFRRSNLPAPKMPTQASEENWRDGCF</sequence>
<feature type="region of interest" description="Disordered" evidence="3">
    <location>
        <begin position="223"/>
        <end position="248"/>
    </location>
</feature>
<dbReference type="EMBL" id="BLXT01004907">
    <property type="protein sequence ID" value="GFO17970.1"/>
    <property type="molecule type" value="Genomic_DNA"/>
</dbReference>
<dbReference type="GO" id="GO:0031116">
    <property type="term" value="P:positive regulation of microtubule polymerization"/>
    <property type="evidence" value="ECO:0007669"/>
    <property type="project" value="TreeGrafter"/>
</dbReference>
<comment type="caution">
    <text evidence="4">The sequence shown here is derived from an EMBL/GenBank/DDBJ whole genome shotgun (WGS) entry which is preliminary data.</text>
</comment>
<dbReference type="GO" id="GO:0035371">
    <property type="term" value="C:microtubule plus-end"/>
    <property type="evidence" value="ECO:0007669"/>
    <property type="project" value="TreeGrafter"/>
</dbReference>
<accession>A0AAV4BFU4</accession>
<feature type="compositionally biased region" description="Polar residues" evidence="3">
    <location>
        <begin position="345"/>
        <end position="386"/>
    </location>
</feature>
<gene>
    <name evidence="4" type="ORF">PoB_004447500</name>
</gene>
<evidence type="ECO:0000256" key="1">
    <source>
        <dbReference type="ARBA" id="ARBA00006652"/>
    </source>
</evidence>
<evidence type="ECO:0000256" key="2">
    <source>
        <dbReference type="ARBA" id="ARBA00023054"/>
    </source>
</evidence>
<dbReference type="PANTHER" id="PTHR22406">
    <property type="entry name" value="NASCENT POLYPEPTIDE-ASSOCIATED COMPLEX SUBUNIT ALPHA, MUSCLE-SPECIFIC FORM"/>
    <property type="match status" value="1"/>
</dbReference>
<feature type="region of interest" description="Disordered" evidence="3">
    <location>
        <begin position="269"/>
        <end position="449"/>
    </location>
</feature>
<feature type="compositionally biased region" description="Low complexity" evidence="3">
    <location>
        <begin position="82"/>
        <end position="95"/>
    </location>
</feature>
<dbReference type="AlphaFoldDB" id="A0AAV4BFU4"/>
<dbReference type="PANTHER" id="PTHR22406:SF7">
    <property type="entry name" value="NASCENT POLYPEPTIDE-ASSOCIATED COMPLEX SUBUNIT ALPHA, MUSCLE-SPECIFIC FORM"/>
    <property type="match status" value="1"/>
</dbReference>
<evidence type="ECO:0000313" key="4">
    <source>
        <dbReference type="EMBL" id="GFO17970.1"/>
    </source>
</evidence>